<evidence type="ECO:0000313" key="14">
    <source>
        <dbReference type="EMBL" id="CAE0486934.1"/>
    </source>
</evidence>
<protein>
    <recommendedName>
        <fullName evidence="15">ERCC4 domain-containing protein</fullName>
    </recommendedName>
</protein>
<dbReference type="GO" id="GO:0008821">
    <property type="term" value="F:crossover junction DNA endonuclease activity"/>
    <property type="evidence" value="ECO:0007669"/>
    <property type="project" value="TreeGrafter"/>
</dbReference>
<feature type="compositionally biased region" description="Basic and acidic residues" evidence="13">
    <location>
        <begin position="242"/>
        <end position="263"/>
    </location>
</feature>
<keyword evidence="9" id="KW-0233">DNA recombination</keyword>
<keyword evidence="4" id="KW-0479">Metal-binding</keyword>
<feature type="compositionally biased region" description="Polar residues" evidence="13">
    <location>
        <begin position="20"/>
        <end position="29"/>
    </location>
</feature>
<keyword evidence="8" id="KW-0460">Magnesium</keyword>
<evidence type="ECO:0000256" key="10">
    <source>
        <dbReference type="ARBA" id="ARBA00023204"/>
    </source>
</evidence>
<keyword evidence="7" id="KW-0378">Hydrolase</keyword>
<dbReference type="GO" id="GO:0006302">
    <property type="term" value="P:double-strand break repair"/>
    <property type="evidence" value="ECO:0007669"/>
    <property type="project" value="TreeGrafter"/>
</dbReference>
<name>A0A7S3VIF3_DUNTE</name>
<evidence type="ECO:0000256" key="4">
    <source>
        <dbReference type="ARBA" id="ARBA00022723"/>
    </source>
</evidence>
<dbReference type="GO" id="GO:0000712">
    <property type="term" value="P:resolution of meiotic recombination intermediates"/>
    <property type="evidence" value="ECO:0007669"/>
    <property type="project" value="TreeGrafter"/>
</dbReference>
<feature type="region of interest" description="Disordered" evidence="13">
    <location>
        <begin position="1"/>
        <end position="263"/>
    </location>
</feature>
<gene>
    <name evidence="14" type="ORF">DTER00134_LOCUS1974</name>
</gene>
<dbReference type="GO" id="GO:0005634">
    <property type="term" value="C:nucleus"/>
    <property type="evidence" value="ECO:0007669"/>
    <property type="project" value="UniProtKB-SubCell"/>
</dbReference>
<feature type="compositionally biased region" description="Low complexity" evidence="13">
    <location>
        <begin position="212"/>
        <end position="227"/>
    </location>
</feature>
<comment type="cofactor">
    <cofactor evidence="1">
        <name>Mg(2+)</name>
        <dbReference type="ChEBI" id="CHEBI:18420"/>
    </cofactor>
</comment>
<evidence type="ECO:0000256" key="1">
    <source>
        <dbReference type="ARBA" id="ARBA00001946"/>
    </source>
</evidence>
<dbReference type="PANTHER" id="PTHR21077">
    <property type="entry name" value="EME1 PROTEIN"/>
    <property type="match status" value="1"/>
</dbReference>
<dbReference type="InterPro" id="IPR033310">
    <property type="entry name" value="Mms4/EME1/EME2"/>
</dbReference>
<evidence type="ECO:0000256" key="5">
    <source>
        <dbReference type="ARBA" id="ARBA00022759"/>
    </source>
</evidence>
<evidence type="ECO:0000256" key="9">
    <source>
        <dbReference type="ARBA" id="ARBA00023172"/>
    </source>
</evidence>
<evidence type="ECO:0000256" key="11">
    <source>
        <dbReference type="ARBA" id="ARBA00023242"/>
    </source>
</evidence>
<keyword evidence="10" id="KW-0234">DNA repair</keyword>
<accession>A0A7S3VIF3</accession>
<evidence type="ECO:0008006" key="15">
    <source>
        <dbReference type="Google" id="ProtNLM"/>
    </source>
</evidence>
<reference evidence="14" key="1">
    <citation type="submission" date="2021-01" db="EMBL/GenBank/DDBJ databases">
        <authorList>
            <person name="Corre E."/>
            <person name="Pelletier E."/>
            <person name="Niang G."/>
            <person name="Scheremetjew M."/>
            <person name="Finn R."/>
            <person name="Kale V."/>
            <person name="Holt S."/>
            <person name="Cochrane G."/>
            <person name="Meng A."/>
            <person name="Brown T."/>
            <person name="Cohen L."/>
        </authorList>
    </citation>
    <scope>NUCLEOTIDE SEQUENCE</scope>
    <source>
        <strain evidence="14">CCMP1320</strain>
    </source>
</reference>
<proteinExistence type="predicted"/>
<feature type="compositionally biased region" description="Low complexity" evidence="13">
    <location>
        <begin position="58"/>
        <end position="69"/>
    </location>
</feature>
<evidence type="ECO:0000256" key="3">
    <source>
        <dbReference type="ARBA" id="ARBA00022722"/>
    </source>
</evidence>
<keyword evidence="3" id="KW-0540">Nuclease</keyword>
<feature type="compositionally biased region" description="Polar residues" evidence="13">
    <location>
        <begin position="71"/>
        <end position="80"/>
    </location>
</feature>
<evidence type="ECO:0000256" key="6">
    <source>
        <dbReference type="ARBA" id="ARBA00022763"/>
    </source>
</evidence>
<evidence type="ECO:0000256" key="12">
    <source>
        <dbReference type="ARBA" id="ARBA00023254"/>
    </source>
</evidence>
<dbReference type="PANTHER" id="PTHR21077:SF5">
    <property type="entry name" value="CROSSOVER JUNCTION ENDONUCLEASE MMS4"/>
    <property type="match status" value="1"/>
</dbReference>
<dbReference type="GO" id="GO:0031573">
    <property type="term" value="P:mitotic intra-S DNA damage checkpoint signaling"/>
    <property type="evidence" value="ECO:0007669"/>
    <property type="project" value="TreeGrafter"/>
</dbReference>
<evidence type="ECO:0000256" key="8">
    <source>
        <dbReference type="ARBA" id="ARBA00022842"/>
    </source>
</evidence>
<dbReference type="EMBL" id="HBIP01004186">
    <property type="protein sequence ID" value="CAE0486934.1"/>
    <property type="molecule type" value="Transcribed_RNA"/>
</dbReference>
<keyword evidence="6" id="KW-0227">DNA damage</keyword>
<comment type="subcellular location">
    <subcellularLocation>
        <location evidence="2">Nucleus</location>
    </subcellularLocation>
</comment>
<keyword evidence="12" id="KW-0469">Meiosis</keyword>
<dbReference type="GO" id="GO:0031297">
    <property type="term" value="P:replication fork processing"/>
    <property type="evidence" value="ECO:0007669"/>
    <property type="project" value="TreeGrafter"/>
</dbReference>
<evidence type="ECO:0000256" key="13">
    <source>
        <dbReference type="SAM" id="MobiDB-lite"/>
    </source>
</evidence>
<dbReference type="AlphaFoldDB" id="A0A7S3VIF3"/>
<evidence type="ECO:0000256" key="7">
    <source>
        <dbReference type="ARBA" id="ARBA00022801"/>
    </source>
</evidence>
<feature type="compositionally biased region" description="Basic residues" evidence="13">
    <location>
        <begin position="141"/>
        <end position="151"/>
    </location>
</feature>
<dbReference type="GO" id="GO:0046872">
    <property type="term" value="F:metal ion binding"/>
    <property type="evidence" value="ECO:0007669"/>
    <property type="project" value="UniProtKB-KW"/>
</dbReference>
<sequence>MACIDLTLSDEELELPPKKAQQQPQNTSQPKKKRRGTSKAQVSDDSEDLDLGFLKAPTQTFQSTQSESQACRGQSTSQAHGGQALGGTALGNLPVSQPLSRASAGLAARPASLDAEDLPGFQATQQSPFMGPPDAAQLPPRQHRAHRHRSRSPLAQEGSPPQQHLYQHQQQQPSSMLMHSDGSDGSEEEGTKGRKSRMRNRNGAASECTWGSLLTSSQTSDLQLPSDDTPPARGSKRAKGQAAKEAKAEARELKRRANEEAKKAKLLAREQARLDKAAAKEQGKMNKKEANEVQRVLKGSNVERDMVLHLSGRVLEQPWGATLLHTLQDQGIEYKIEAFPGPLSGYAWMRWGRRMPRAAAQAFMDLQGQGPAQQQQQGDALAACNQAMELLPSNPDKPNEAELGFQLLLVFLPPADLVAQLRPAAGPGHAGAGNSREGLLHALRATVRAALPGCTLMVGCVGLSRHLDAEERAPGSVALQSQHCGGRPAGPGHALPCSQAAHRSDGWCTCSRCAGDHHSLPGYPPQATARRLPQELRR</sequence>
<keyword evidence="11" id="KW-0539">Nucleus</keyword>
<evidence type="ECO:0000256" key="2">
    <source>
        <dbReference type="ARBA" id="ARBA00004123"/>
    </source>
</evidence>
<keyword evidence="5" id="KW-0255">Endonuclease</keyword>
<dbReference type="GO" id="GO:0048476">
    <property type="term" value="C:Holliday junction resolvase complex"/>
    <property type="evidence" value="ECO:0007669"/>
    <property type="project" value="InterPro"/>
</dbReference>
<feature type="compositionally biased region" description="Low complexity" evidence="13">
    <location>
        <begin position="152"/>
        <end position="180"/>
    </location>
</feature>
<organism evidence="14">
    <name type="scientific">Dunaliella tertiolecta</name>
    <name type="common">Green alga</name>
    <dbReference type="NCBI Taxonomy" id="3047"/>
    <lineage>
        <taxon>Eukaryota</taxon>
        <taxon>Viridiplantae</taxon>
        <taxon>Chlorophyta</taxon>
        <taxon>core chlorophytes</taxon>
        <taxon>Chlorophyceae</taxon>
        <taxon>CS clade</taxon>
        <taxon>Chlamydomonadales</taxon>
        <taxon>Dunaliellaceae</taxon>
        <taxon>Dunaliella</taxon>
    </lineage>
</organism>